<dbReference type="SUPFAM" id="SSF53335">
    <property type="entry name" value="S-adenosyl-L-methionine-dependent methyltransferases"/>
    <property type="match status" value="1"/>
</dbReference>
<proteinExistence type="predicted"/>
<name>A0A4Y9F5H9_9MICC</name>
<dbReference type="Gene3D" id="3.40.50.150">
    <property type="entry name" value="Vaccinia Virus protein VP39"/>
    <property type="match status" value="1"/>
</dbReference>
<gene>
    <name evidence="5" type="ORF">E4U03_02625</name>
</gene>
<dbReference type="STRING" id="85336.A7979_07580"/>
<dbReference type="OrthoDB" id="9786503at2"/>
<evidence type="ECO:0000256" key="2">
    <source>
        <dbReference type="ARBA" id="ARBA00022679"/>
    </source>
</evidence>
<dbReference type="EMBL" id="SPQC01000006">
    <property type="protein sequence ID" value="TFU23617.1"/>
    <property type="molecule type" value="Genomic_DNA"/>
</dbReference>
<comment type="caution">
    <text evidence="5">The sequence shown here is derived from an EMBL/GenBank/DDBJ whole genome shotgun (WGS) entry which is preliminary data.</text>
</comment>
<dbReference type="CDD" id="cd02440">
    <property type="entry name" value="AdoMet_MTases"/>
    <property type="match status" value="1"/>
</dbReference>
<evidence type="ECO:0000313" key="5">
    <source>
        <dbReference type="EMBL" id="TFU23617.1"/>
    </source>
</evidence>
<feature type="domain" description="Methyltransferase" evidence="4">
    <location>
        <begin position="43"/>
        <end position="135"/>
    </location>
</feature>
<evidence type="ECO:0000256" key="1">
    <source>
        <dbReference type="ARBA" id="ARBA00022603"/>
    </source>
</evidence>
<dbReference type="InterPro" id="IPR029063">
    <property type="entry name" value="SAM-dependent_MTases_sf"/>
</dbReference>
<dbReference type="InterPro" id="IPR041698">
    <property type="entry name" value="Methyltransf_25"/>
</dbReference>
<organism evidence="5 6">
    <name type="scientific">Rothia nasimurium</name>
    <dbReference type="NCBI Taxonomy" id="85336"/>
    <lineage>
        <taxon>Bacteria</taxon>
        <taxon>Bacillati</taxon>
        <taxon>Actinomycetota</taxon>
        <taxon>Actinomycetes</taxon>
        <taxon>Micrococcales</taxon>
        <taxon>Micrococcaceae</taxon>
        <taxon>Rothia</taxon>
    </lineage>
</organism>
<dbReference type="PANTHER" id="PTHR43464:SF19">
    <property type="entry name" value="UBIQUINONE BIOSYNTHESIS O-METHYLTRANSFERASE, MITOCHONDRIAL"/>
    <property type="match status" value="1"/>
</dbReference>
<evidence type="ECO:0000256" key="3">
    <source>
        <dbReference type="ARBA" id="ARBA00022691"/>
    </source>
</evidence>
<protein>
    <submittedName>
        <fullName evidence="5">Class I SAM-dependent methyltransferase</fullName>
    </submittedName>
</protein>
<keyword evidence="3" id="KW-0949">S-adenosyl-L-methionine</keyword>
<dbReference type="RefSeq" id="WP_135011436.1">
    <property type="nucleotide sequence ID" value="NZ_JADGLK010000006.1"/>
</dbReference>
<dbReference type="PANTHER" id="PTHR43464">
    <property type="entry name" value="METHYLTRANSFERASE"/>
    <property type="match status" value="1"/>
</dbReference>
<dbReference type="AlphaFoldDB" id="A0A4Y9F5H9"/>
<dbReference type="Proteomes" id="UP000297951">
    <property type="component" value="Unassembled WGS sequence"/>
</dbReference>
<evidence type="ECO:0000259" key="4">
    <source>
        <dbReference type="Pfam" id="PF13649"/>
    </source>
</evidence>
<reference evidence="5 6" key="1">
    <citation type="submission" date="2019-03" db="EMBL/GenBank/DDBJ databases">
        <title>Diversity of the mouse oral microbiome.</title>
        <authorList>
            <person name="Joseph S."/>
            <person name="Aduse-Opoku J."/>
            <person name="Curtis M."/>
            <person name="Wade W."/>
            <person name="Hashim A."/>
        </authorList>
    </citation>
    <scope>NUCLEOTIDE SEQUENCE [LARGE SCALE GENOMIC DNA]</scope>
    <source>
        <strain evidence="6">irhom_31</strain>
    </source>
</reference>
<dbReference type="GO" id="GO:0032259">
    <property type="term" value="P:methylation"/>
    <property type="evidence" value="ECO:0007669"/>
    <property type="project" value="UniProtKB-KW"/>
</dbReference>
<accession>A0A4Y9F5H9</accession>
<dbReference type="GO" id="GO:0008168">
    <property type="term" value="F:methyltransferase activity"/>
    <property type="evidence" value="ECO:0007669"/>
    <property type="project" value="UniProtKB-KW"/>
</dbReference>
<evidence type="ECO:0000313" key="6">
    <source>
        <dbReference type="Proteomes" id="UP000297951"/>
    </source>
</evidence>
<keyword evidence="2 5" id="KW-0808">Transferase</keyword>
<keyword evidence="1 5" id="KW-0489">Methyltransferase</keyword>
<dbReference type="Pfam" id="PF13649">
    <property type="entry name" value="Methyltransf_25"/>
    <property type="match status" value="1"/>
</dbReference>
<sequence length="213" mass="23144">MTENVENNRELWNEIYSEREQMWSGKPNASLVTLIGDRAPGSVLDLGCGVGGDVLWLAARGWQATGIDISDVAVGRARTRAAAEGLDASFIDADLTDWSTDQRFDLIVTSFLQSYADFDRLPLLAAALDLMKPGGELISVAHAGAPSYADPEDARKHKARMVKAAEEAQALTQGRDDIEIVLADDWIRDITSPEGEPATIPDAVMVLRRAVHL</sequence>